<dbReference type="AlphaFoldDB" id="A0A0V8JB70"/>
<evidence type="ECO:0000259" key="1">
    <source>
        <dbReference type="Pfam" id="PF13472"/>
    </source>
</evidence>
<dbReference type="RefSeq" id="WP_061967410.1">
    <property type="nucleotide sequence ID" value="NZ_FMAV01000001.1"/>
</dbReference>
<dbReference type="Pfam" id="PF13472">
    <property type="entry name" value="Lipase_GDSL_2"/>
    <property type="match status" value="1"/>
</dbReference>
<evidence type="ECO:0000313" key="2">
    <source>
        <dbReference type="EMBL" id="KSU84177.1"/>
    </source>
</evidence>
<dbReference type="Gene3D" id="3.40.50.1110">
    <property type="entry name" value="SGNH hydrolase"/>
    <property type="match status" value="1"/>
</dbReference>
<dbReference type="Proteomes" id="UP000054099">
    <property type="component" value="Unassembled WGS sequence"/>
</dbReference>
<reference evidence="2 3" key="1">
    <citation type="journal article" date="2014" name="Antonie Van Leeuwenhoek">
        <title>Fictibacillus enclensis sp. nov., isolated from marine sediment.</title>
        <authorList>
            <person name="Dastager S.G."/>
            <person name="Mawlankar R."/>
            <person name="Srinivasan K."/>
            <person name="Tang S.K."/>
            <person name="Lee J.C."/>
            <person name="Ramana V.V."/>
            <person name="Shouche Y.S."/>
        </authorList>
    </citation>
    <scope>NUCLEOTIDE SEQUENCE [LARGE SCALE GENOMIC DNA]</scope>
    <source>
        <strain evidence="2 3">NIO-1003</strain>
    </source>
</reference>
<dbReference type="PANTHER" id="PTHR30383:SF27">
    <property type="entry name" value="SPORE GERMINATION LIPASE LIPC"/>
    <property type="match status" value="1"/>
</dbReference>
<comment type="caution">
    <text evidence="2">The sequence shown here is derived from an EMBL/GenBank/DDBJ whole genome shotgun (WGS) entry which is preliminary data.</text>
</comment>
<dbReference type="InterPro" id="IPR036514">
    <property type="entry name" value="SGNH_hydro_sf"/>
</dbReference>
<dbReference type="EMBL" id="LNQN01000001">
    <property type="protein sequence ID" value="KSU84177.1"/>
    <property type="molecule type" value="Genomic_DNA"/>
</dbReference>
<dbReference type="InterPro" id="IPR013830">
    <property type="entry name" value="SGNH_hydro"/>
</dbReference>
<accession>A0A0V8JB70</accession>
<protein>
    <submittedName>
        <fullName evidence="2">GDSL family lipase</fullName>
    </submittedName>
</protein>
<dbReference type="InterPro" id="IPR051532">
    <property type="entry name" value="Ester_Hydrolysis_Enzymes"/>
</dbReference>
<sequence>MRKKGLSLVTALSILSALVWLAGLAWVLQDQFFADNKNRQAESLKPDTAQQQKQNSSGKTLQIAAIGDSLTRGTGDPDGKGYIGYLKEELAKTTKKEIELTNSAIKGQTSVQLLKQIQQPQIQRQIKNADVILLTIGGNDLFRGGQALEELESKNINKTEDVYLSNLKVIYKEIRSLNKNGIIYHVGLYNPFSDMQDSKTTSSIVRKWNYDSANAAAAQPNIIYVPTFDLFELNVNDYLYSDHFHPNKQGYQLIGERTASLIRFSEEDQK</sequence>
<gene>
    <name evidence="2" type="ORF">AS030_00995</name>
</gene>
<dbReference type="OrthoDB" id="252349at2"/>
<feature type="domain" description="SGNH hydrolase-type esterase" evidence="1">
    <location>
        <begin position="65"/>
        <end position="253"/>
    </location>
</feature>
<dbReference type="GO" id="GO:0004622">
    <property type="term" value="F:phosphatidylcholine lysophospholipase activity"/>
    <property type="evidence" value="ECO:0007669"/>
    <property type="project" value="TreeGrafter"/>
</dbReference>
<proteinExistence type="predicted"/>
<evidence type="ECO:0000313" key="3">
    <source>
        <dbReference type="Proteomes" id="UP000054099"/>
    </source>
</evidence>
<keyword evidence="3" id="KW-1185">Reference proteome</keyword>
<organism evidence="2 3">
    <name type="scientific">Fictibacillus enclensis</name>
    <dbReference type="NCBI Taxonomy" id="1017270"/>
    <lineage>
        <taxon>Bacteria</taxon>
        <taxon>Bacillati</taxon>
        <taxon>Bacillota</taxon>
        <taxon>Bacilli</taxon>
        <taxon>Bacillales</taxon>
        <taxon>Fictibacillaceae</taxon>
        <taxon>Fictibacillus</taxon>
    </lineage>
</organism>
<dbReference type="PANTHER" id="PTHR30383">
    <property type="entry name" value="THIOESTERASE 1/PROTEASE 1/LYSOPHOSPHOLIPASE L1"/>
    <property type="match status" value="1"/>
</dbReference>
<name>A0A0V8JB70_9BACL</name>
<dbReference type="SUPFAM" id="SSF52266">
    <property type="entry name" value="SGNH hydrolase"/>
    <property type="match status" value="1"/>
</dbReference>